<dbReference type="eggNOG" id="ENOG502Z95Y">
    <property type="taxonomic scope" value="Bacteria"/>
</dbReference>
<reference evidence="1 2" key="1">
    <citation type="journal article" date="2013" name="Genome Announc.">
        <title>The Draft Genome Sequence of Sphingomonas paucimobilis Strain HER1398 (Proteobacteria), Host to the Giant PAU Phage, Indicates That It Is a Member of the Genus Sphingobacterium (Bacteroidetes).</title>
        <authorList>
            <person name="White R.A.III."/>
            <person name="Suttle C.A."/>
        </authorList>
    </citation>
    <scope>NUCLEOTIDE SEQUENCE [LARGE SCALE GENOMIC DNA]</scope>
    <source>
        <strain evidence="1 2">HER1398</strain>
    </source>
</reference>
<dbReference type="EMBL" id="ATDL01000022">
    <property type="protein sequence ID" value="ERJ57150.1"/>
    <property type="molecule type" value="Genomic_DNA"/>
</dbReference>
<protein>
    <submittedName>
        <fullName evidence="1">Uncharacterized protein</fullName>
    </submittedName>
</protein>
<keyword evidence="2" id="KW-1185">Reference proteome</keyword>
<gene>
    <name evidence="1" type="ORF">M472_00075</name>
</gene>
<dbReference type="Proteomes" id="UP000016584">
    <property type="component" value="Unassembled WGS sequence"/>
</dbReference>
<sequence>MSFHDPIRQSKYLRQTLPQDKKPIGFFVFAECQLAVNMPEGQWPLISDVAGLTKYVKEEINKEIDTKEGLLPIINSQKGNYSNMAIACMPARDIALNAKQIELDKDLLVILINRLIKDINEITTSKYLLFS</sequence>
<evidence type="ECO:0000313" key="2">
    <source>
        <dbReference type="Proteomes" id="UP000016584"/>
    </source>
</evidence>
<dbReference type="STRING" id="1346330.M472_00075"/>
<accession>U2HPD7</accession>
<organism evidence="1 2">
    <name type="scientific">Sphingobacterium paucimobilis HER1398</name>
    <dbReference type="NCBI Taxonomy" id="1346330"/>
    <lineage>
        <taxon>Bacteria</taxon>
        <taxon>Pseudomonadati</taxon>
        <taxon>Bacteroidota</taxon>
        <taxon>Sphingobacteriia</taxon>
        <taxon>Sphingobacteriales</taxon>
        <taxon>Sphingobacteriaceae</taxon>
        <taxon>Sphingobacterium</taxon>
    </lineage>
</organism>
<dbReference type="PATRIC" id="fig|1346330.5.peg.3875"/>
<proteinExistence type="predicted"/>
<dbReference type="RefSeq" id="WP_021071881.1">
    <property type="nucleotide sequence ID" value="NZ_ATDL01000022.1"/>
</dbReference>
<dbReference type="OrthoDB" id="9808492at2"/>
<evidence type="ECO:0000313" key="1">
    <source>
        <dbReference type="EMBL" id="ERJ57150.1"/>
    </source>
</evidence>
<comment type="caution">
    <text evidence="1">The sequence shown here is derived from an EMBL/GenBank/DDBJ whole genome shotgun (WGS) entry which is preliminary data.</text>
</comment>
<name>U2HPD7_9SPHI</name>
<dbReference type="AlphaFoldDB" id="U2HPD7"/>